<dbReference type="AlphaFoldDB" id="T1C617"/>
<dbReference type="InterPro" id="IPR036877">
    <property type="entry name" value="SUI1_dom_sf"/>
</dbReference>
<evidence type="ECO:0000256" key="2">
    <source>
        <dbReference type="ARBA" id="ARBA00022917"/>
    </source>
</evidence>
<comment type="caution">
    <text evidence="4">The sequence shown here is derived from an EMBL/GenBank/DDBJ whole genome shotgun (WGS) entry which is preliminary data.</text>
</comment>
<organism evidence="4">
    <name type="scientific">mine drainage metagenome</name>
    <dbReference type="NCBI Taxonomy" id="410659"/>
    <lineage>
        <taxon>unclassified sequences</taxon>
        <taxon>metagenomes</taxon>
        <taxon>ecological metagenomes</taxon>
    </lineage>
</organism>
<dbReference type="GO" id="GO:0006417">
    <property type="term" value="P:regulation of translation"/>
    <property type="evidence" value="ECO:0007669"/>
    <property type="project" value="UniProtKB-KW"/>
</dbReference>
<keyword evidence="2" id="KW-0648">Protein biosynthesis</keyword>
<dbReference type="InterPro" id="IPR001950">
    <property type="entry name" value="SUI1"/>
</dbReference>
<dbReference type="GO" id="GO:0003743">
    <property type="term" value="F:translation initiation factor activity"/>
    <property type="evidence" value="ECO:0007669"/>
    <property type="project" value="UniProtKB-KW"/>
</dbReference>
<keyword evidence="4" id="KW-0396">Initiation factor</keyword>
<evidence type="ECO:0000256" key="1">
    <source>
        <dbReference type="ARBA" id="ARBA00022845"/>
    </source>
</evidence>
<dbReference type="InterPro" id="IPR005872">
    <property type="entry name" value="SUI1_arc_bac"/>
</dbReference>
<dbReference type="Gene3D" id="3.30.780.10">
    <property type="entry name" value="SUI1-like domain"/>
    <property type="match status" value="1"/>
</dbReference>
<feature type="domain" description="SUI1" evidence="3">
    <location>
        <begin position="23"/>
        <end position="88"/>
    </location>
</feature>
<dbReference type="EMBL" id="AUZY01000765">
    <property type="protein sequence ID" value="EQD77467.1"/>
    <property type="molecule type" value="Genomic_DNA"/>
</dbReference>
<dbReference type="Pfam" id="PF01253">
    <property type="entry name" value="SUI1"/>
    <property type="match status" value="1"/>
</dbReference>
<gene>
    <name evidence="4" type="ORF">B1B_01049</name>
</gene>
<sequence>MPVQDYDPLKEITEELDREEAVLTVRVERRRYNKPTTVIAGFPKDADLADIAKRLKTSLATGGASKDGEIVLLGDHLRRAREKLGALGYHVSES</sequence>
<dbReference type="SUPFAM" id="SSF55159">
    <property type="entry name" value="eIF1-like"/>
    <property type="match status" value="1"/>
</dbReference>
<name>T1C617_9ZZZZ</name>
<evidence type="ECO:0000259" key="3">
    <source>
        <dbReference type="PROSITE" id="PS50296"/>
    </source>
</evidence>
<keyword evidence="1" id="KW-0810">Translation regulation</keyword>
<accession>T1C617</accession>
<dbReference type="CDD" id="cd11567">
    <property type="entry name" value="YciH_like"/>
    <property type="match status" value="1"/>
</dbReference>
<proteinExistence type="predicted"/>
<reference evidence="4" key="2">
    <citation type="journal article" date="2014" name="ISME J.">
        <title>Microbial stratification in low pH oxic and suboxic macroscopic growths along an acid mine drainage.</title>
        <authorList>
            <person name="Mendez-Garcia C."/>
            <person name="Mesa V."/>
            <person name="Sprenger R.R."/>
            <person name="Richter M."/>
            <person name="Diez M.S."/>
            <person name="Solano J."/>
            <person name="Bargiela R."/>
            <person name="Golyshina O.V."/>
            <person name="Manteca A."/>
            <person name="Ramos J.L."/>
            <person name="Gallego J.R."/>
            <person name="Llorente I."/>
            <person name="Martins Dos Santos V.A."/>
            <person name="Jensen O.N."/>
            <person name="Pelaez A.I."/>
            <person name="Sanchez J."/>
            <person name="Ferrer M."/>
        </authorList>
    </citation>
    <scope>NUCLEOTIDE SEQUENCE</scope>
</reference>
<evidence type="ECO:0000313" key="4">
    <source>
        <dbReference type="EMBL" id="EQD77467.1"/>
    </source>
</evidence>
<protein>
    <submittedName>
        <fullName evidence="4">Translation initiation factor SUI1 domain protein</fullName>
    </submittedName>
</protein>
<dbReference type="PROSITE" id="PS50296">
    <property type="entry name" value="SUI1"/>
    <property type="match status" value="1"/>
</dbReference>
<reference evidence="4" key="1">
    <citation type="submission" date="2013-08" db="EMBL/GenBank/DDBJ databases">
        <authorList>
            <person name="Mendez C."/>
            <person name="Richter M."/>
            <person name="Ferrer M."/>
            <person name="Sanchez J."/>
        </authorList>
    </citation>
    <scope>NUCLEOTIDE SEQUENCE</scope>
</reference>